<evidence type="ECO:0000256" key="1">
    <source>
        <dbReference type="SAM" id="MobiDB-lite"/>
    </source>
</evidence>
<evidence type="ECO:0000313" key="4">
    <source>
        <dbReference type="EMBL" id="PKI37101.1"/>
    </source>
</evidence>
<evidence type="ECO:0000259" key="3">
    <source>
        <dbReference type="Pfam" id="PF26130"/>
    </source>
</evidence>
<evidence type="ECO:0000259" key="2">
    <source>
        <dbReference type="Pfam" id="PF03108"/>
    </source>
</evidence>
<dbReference type="PANTHER" id="PTHR31973">
    <property type="entry name" value="POLYPROTEIN, PUTATIVE-RELATED"/>
    <property type="match status" value="1"/>
</dbReference>
<reference evidence="4 5" key="1">
    <citation type="submission" date="2017-11" db="EMBL/GenBank/DDBJ databases">
        <title>De-novo sequencing of pomegranate (Punica granatum L.) genome.</title>
        <authorList>
            <person name="Akparov Z."/>
            <person name="Amiraslanov A."/>
            <person name="Hajiyeva S."/>
            <person name="Abbasov M."/>
            <person name="Kaur K."/>
            <person name="Hamwieh A."/>
            <person name="Solovyev V."/>
            <person name="Salamov A."/>
            <person name="Braich B."/>
            <person name="Kosarev P."/>
            <person name="Mahmoud A."/>
            <person name="Hajiyev E."/>
            <person name="Babayeva S."/>
            <person name="Izzatullayeva V."/>
            <person name="Mammadov A."/>
            <person name="Mammadov A."/>
            <person name="Sharifova S."/>
            <person name="Ojaghi J."/>
            <person name="Eynullazada K."/>
            <person name="Bayramov B."/>
            <person name="Abdulazimova A."/>
            <person name="Shahmuradov I."/>
        </authorList>
    </citation>
    <scope>NUCLEOTIDE SEQUENCE [LARGE SCALE GENOMIC DNA]</scope>
    <source>
        <strain evidence="5">cv. AG2017</strain>
        <tissue evidence="4">Leaf</tissue>
    </source>
</reference>
<feature type="domain" description="Transposase MuDR plant" evidence="2">
    <location>
        <begin position="205"/>
        <end position="254"/>
    </location>
</feature>
<feature type="compositionally biased region" description="Basic and acidic residues" evidence="1">
    <location>
        <begin position="143"/>
        <end position="157"/>
    </location>
</feature>
<dbReference type="InterPro" id="IPR058594">
    <property type="entry name" value="PB1-like_dom_pln"/>
</dbReference>
<feature type="non-terminal residue" evidence="4">
    <location>
        <position position="1"/>
    </location>
</feature>
<dbReference type="AlphaFoldDB" id="A0A2I0HZG6"/>
<feature type="region of interest" description="Disordered" evidence="1">
    <location>
        <begin position="106"/>
        <end position="192"/>
    </location>
</feature>
<sequence length="381" mass="44101">SMVKQDGFEFYTLVFHHGGVLQTEPHVAYIGGQVDVWGRIAIDHVSVLEIKYLYEEHWGENQFEKCKNCFWLYPGSDMNDGLKSFKNDMDGDDGDDMNIESELYDLEKSKGSVESSKAASSHGKKPKWRAHNQKPKDVFGQSPRDDIAAIPIRRADEATEEVPEDEYHTEELESLKGSEDEEEESKPPEFNEASTFGNVNLELYMLFPNLNVFKEAVRNYTIAQGRPIEFPKNDKVRCRVKCCGEECDWEILCSWAEAYGCYQETKETWTFFLTRLFEDIGHPSVHGWEFISDMQKGLKGALHELCPKANHRFCVKHLEAIIWKHWPNTDLRSKVWDCAKSKIMADFERNFAQIFFREYLSTTMMDQDLSSISPRVLLAKD</sequence>
<feature type="domain" description="PB1-like" evidence="3">
    <location>
        <begin position="10"/>
        <end position="90"/>
    </location>
</feature>
<protein>
    <submittedName>
        <fullName evidence="4">Uncharacterized protein</fullName>
    </submittedName>
</protein>
<dbReference type="Pfam" id="PF26130">
    <property type="entry name" value="PB1-like"/>
    <property type="match status" value="1"/>
</dbReference>
<organism evidence="4 5">
    <name type="scientific">Punica granatum</name>
    <name type="common">Pomegranate</name>
    <dbReference type="NCBI Taxonomy" id="22663"/>
    <lineage>
        <taxon>Eukaryota</taxon>
        <taxon>Viridiplantae</taxon>
        <taxon>Streptophyta</taxon>
        <taxon>Embryophyta</taxon>
        <taxon>Tracheophyta</taxon>
        <taxon>Spermatophyta</taxon>
        <taxon>Magnoliopsida</taxon>
        <taxon>eudicotyledons</taxon>
        <taxon>Gunneridae</taxon>
        <taxon>Pentapetalae</taxon>
        <taxon>rosids</taxon>
        <taxon>malvids</taxon>
        <taxon>Myrtales</taxon>
        <taxon>Lythraceae</taxon>
        <taxon>Punica</taxon>
    </lineage>
</organism>
<gene>
    <name evidence="4" type="ORF">CRG98_042500</name>
</gene>
<name>A0A2I0HZG6_PUNGR</name>
<dbReference type="PANTHER" id="PTHR31973:SF187">
    <property type="entry name" value="MUTATOR TRANSPOSASE MUDRA PROTEIN"/>
    <property type="match status" value="1"/>
</dbReference>
<dbReference type="Proteomes" id="UP000233551">
    <property type="component" value="Unassembled WGS sequence"/>
</dbReference>
<feature type="compositionally biased region" description="Basic and acidic residues" evidence="1">
    <location>
        <begin position="165"/>
        <end position="178"/>
    </location>
</feature>
<accession>A0A2I0HZG6</accession>
<feature type="compositionally biased region" description="Basic residues" evidence="1">
    <location>
        <begin position="122"/>
        <end position="133"/>
    </location>
</feature>
<evidence type="ECO:0000313" key="5">
    <source>
        <dbReference type="Proteomes" id="UP000233551"/>
    </source>
</evidence>
<dbReference type="Pfam" id="PF03108">
    <property type="entry name" value="DBD_Tnp_Mut"/>
    <property type="match status" value="1"/>
</dbReference>
<proteinExistence type="predicted"/>
<dbReference type="InterPro" id="IPR004332">
    <property type="entry name" value="Transposase_MuDR"/>
</dbReference>
<keyword evidence="5" id="KW-1185">Reference proteome</keyword>
<comment type="caution">
    <text evidence="4">The sequence shown here is derived from an EMBL/GenBank/DDBJ whole genome shotgun (WGS) entry which is preliminary data.</text>
</comment>
<dbReference type="EMBL" id="PGOL01004555">
    <property type="protein sequence ID" value="PKI37101.1"/>
    <property type="molecule type" value="Genomic_DNA"/>
</dbReference>